<sequence length="406" mass="42912">MSKTSRNGTLDTSFGTQGQLNIDIASGVAQLLPDGKLLVFGTEELLNHGVHAYRYLADGQTDASFGTGGKMYIPFGNTNGESFYPEMSALTVDDKIILANRINSRRGIHLIQVVRIDQDGEIDTEWGADGKYVIHLPPGTRDSLVGMRPLNNGKIIVLGNASQSSTAPEASTFARVNTDGLWDSSFGPEGLVPYPVAAGKATAFVALPDGTMFAGDSIGVSRFGPDAKPDPAFGNGGHAPIDLSGPYPNLRYWNVDQIAVQSDGKLALAGTVSELSAEPGSTRIVWFFRLLPNGSSDPGFNGGVPLLSRVGSTNHAPFGMVIQADGKIVIAGSTYGASRLTLERLNVDGTRDATFGDNGIVIGPEHPSGQLLLTQGVALQPDGKILTTERSFGVEPPRTRISRYLA</sequence>
<dbReference type="SUPFAM" id="SSF101898">
    <property type="entry name" value="NHL repeat"/>
    <property type="match status" value="1"/>
</dbReference>
<dbReference type="AlphaFoldDB" id="A0A5E4WL61"/>
<dbReference type="Gene3D" id="2.80.10.50">
    <property type="match status" value="2"/>
</dbReference>
<evidence type="ECO:0000313" key="2">
    <source>
        <dbReference type="Proteomes" id="UP000366819"/>
    </source>
</evidence>
<dbReference type="RefSeq" id="WP_174990157.1">
    <property type="nucleotide sequence ID" value="NZ_CABPSN010000004.1"/>
</dbReference>
<evidence type="ECO:0000313" key="1">
    <source>
        <dbReference type="EMBL" id="VVE24314.1"/>
    </source>
</evidence>
<dbReference type="EMBL" id="CABPSN010000004">
    <property type="protein sequence ID" value="VVE24314.1"/>
    <property type="molecule type" value="Genomic_DNA"/>
</dbReference>
<dbReference type="InterPro" id="IPR013431">
    <property type="entry name" value="Delta_60_rpt"/>
</dbReference>
<accession>A0A5E4WL61</accession>
<protein>
    <recommendedName>
        <fullName evidence="3">Delta-60 repeat domain-containing protein</fullName>
    </recommendedName>
</protein>
<dbReference type="Proteomes" id="UP000366819">
    <property type="component" value="Unassembled WGS sequence"/>
</dbReference>
<dbReference type="NCBIfam" id="TIGR02608">
    <property type="entry name" value="delta_60_rpt"/>
    <property type="match status" value="6"/>
</dbReference>
<gene>
    <name evidence="1" type="ORF">PAQ31011_03327</name>
</gene>
<evidence type="ECO:0008006" key="3">
    <source>
        <dbReference type="Google" id="ProtNLM"/>
    </source>
</evidence>
<dbReference type="Pfam" id="PF17164">
    <property type="entry name" value="DUF5122"/>
    <property type="match status" value="3"/>
</dbReference>
<organism evidence="1 2">
    <name type="scientific">Pandoraea aquatica</name>
    <dbReference type="NCBI Taxonomy" id="2508290"/>
    <lineage>
        <taxon>Bacteria</taxon>
        <taxon>Pseudomonadati</taxon>
        <taxon>Pseudomonadota</taxon>
        <taxon>Betaproteobacteria</taxon>
        <taxon>Burkholderiales</taxon>
        <taxon>Burkholderiaceae</taxon>
        <taxon>Pandoraea</taxon>
    </lineage>
</organism>
<name>A0A5E4WL61_9BURK</name>
<reference evidence="1 2" key="1">
    <citation type="submission" date="2019-08" db="EMBL/GenBank/DDBJ databases">
        <authorList>
            <person name="Peeters C."/>
        </authorList>
    </citation>
    <scope>NUCLEOTIDE SEQUENCE [LARGE SCALE GENOMIC DNA]</scope>
    <source>
        <strain evidence="1 2">LMG 31011</strain>
    </source>
</reference>
<proteinExistence type="predicted"/>
<keyword evidence="2" id="KW-1185">Reference proteome</keyword>